<dbReference type="EMBL" id="VXIV02002647">
    <property type="protein sequence ID" value="KAF6023918.1"/>
    <property type="molecule type" value="Genomic_DNA"/>
</dbReference>
<keyword evidence="5" id="KW-1133">Transmembrane helix</keyword>
<feature type="domain" description="Sushi" evidence="7">
    <location>
        <begin position="451"/>
        <end position="512"/>
    </location>
</feature>
<comment type="caution">
    <text evidence="3">Lacks conserved residue(s) required for the propagation of feature annotation.</text>
</comment>
<dbReference type="OrthoDB" id="6158054at2759"/>
<evidence type="ECO:0000256" key="6">
    <source>
        <dbReference type="SAM" id="SignalP"/>
    </source>
</evidence>
<dbReference type="InterPro" id="IPR000436">
    <property type="entry name" value="Sushi_SCR_CCP_dom"/>
</dbReference>
<dbReference type="SUPFAM" id="SSF57535">
    <property type="entry name" value="Complement control module/SCR domain"/>
    <property type="match status" value="1"/>
</dbReference>
<dbReference type="SMART" id="SM00032">
    <property type="entry name" value="CCP"/>
    <property type="match status" value="1"/>
</dbReference>
<feature type="transmembrane region" description="Helical" evidence="5">
    <location>
        <begin position="516"/>
        <end position="535"/>
    </location>
</feature>
<comment type="caution">
    <text evidence="8">The sequence shown here is derived from an EMBL/GenBank/DDBJ whole genome shotgun (WGS) entry which is preliminary data.</text>
</comment>
<keyword evidence="6" id="KW-0732">Signal</keyword>
<dbReference type="AlphaFoldDB" id="A0A7J7JEW2"/>
<dbReference type="InterPro" id="IPR051622">
    <property type="entry name" value="R-tyr_protein_phosphatases"/>
</dbReference>
<dbReference type="PROSITE" id="PS50923">
    <property type="entry name" value="SUSHI"/>
    <property type="match status" value="1"/>
</dbReference>
<dbReference type="PANTHER" id="PTHR24051:SF9">
    <property type="entry name" value="FIBRONECTIN TYPE-III DOMAIN-CONTAINING PROTEIN"/>
    <property type="match status" value="1"/>
</dbReference>
<organism evidence="8 9">
    <name type="scientific">Bugula neritina</name>
    <name type="common">Brown bryozoan</name>
    <name type="synonym">Sertularia neritina</name>
    <dbReference type="NCBI Taxonomy" id="10212"/>
    <lineage>
        <taxon>Eukaryota</taxon>
        <taxon>Metazoa</taxon>
        <taxon>Spiralia</taxon>
        <taxon>Lophotrochozoa</taxon>
        <taxon>Bryozoa</taxon>
        <taxon>Gymnolaemata</taxon>
        <taxon>Cheilostomatida</taxon>
        <taxon>Flustrina</taxon>
        <taxon>Buguloidea</taxon>
        <taxon>Bugulidae</taxon>
        <taxon>Bugula</taxon>
    </lineage>
</organism>
<accession>A0A7J7JEW2</accession>
<evidence type="ECO:0000256" key="4">
    <source>
        <dbReference type="SAM" id="MobiDB-lite"/>
    </source>
</evidence>
<feature type="region of interest" description="Disordered" evidence="4">
    <location>
        <begin position="568"/>
        <end position="602"/>
    </location>
</feature>
<dbReference type="InterPro" id="IPR035976">
    <property type="entry name" value="Sushi/SCR/CCP_sf"/>
</dbReference>
<keyword evidence="5" id="KW-0812">Transmembrane</keyword>
<dbReference type="Gene3D" id="2.10.70.10">
    <property type="entry name" value="Complement Module, domain 1"/>
    <property type="match status" value="1"/>
</dbReference>
<evidence type="ECO:0000256" key="2">
    <source>
        <dbReference type="ARBA" id="ARBA00023157"/>
    </source>
</evidence>
<dbReference type="InterPro" id="IPR013783">
    <property type="entry name" value="Ig-like_fold"/>
</dbReference>
<name>A0A7J7JEW2_BUGNE</name>
<keyword evidence="1" id="KW-0677">Repeat</keyword>
<evidence type="ECO:0000256" key="5">
    <source>
        <dbReference type="SAM" id="Phobius"/>
    </source>
</evidence>
<dbReference type="SUPFAM" id="SSF49265">
    <property type="entry name" value="Fibronectin type III"/>
    <property type="match status" value="1"/>
</dbReference>
<dbReference type="PANTHER" id="PTHR24051">
    <property type="entry name" value="SUSHI DOMAIN-CONTAINING PROTEIN 1"/>
    <property type="match status" value="1"/>
</dbReference>
<keyword evidence="9" id="KW-1185">Reference proteome</keyword>
<keyword evidence="3" id="KW-0768">Sushi</keyword>
<feature type="compositionally biased region" description="Basic and acidic residues" evidence="4">
    <location>
        <begin position="578"/>
        <end position="591"/>
    </location>
</feature>
<sequence>MLVQNMLSYISRVQCCVLHMCLLLASSCAATLPAPMNFTLTTLSSVCVHLSWVAVSYPGAPSETVKYQVKCNEFSWSYVSDAKLVCNFQPYTLVLCSLRAKIGERFSEETTASTQTACGIPTKVSFTATFEVKKQNTIHLDIKWQASKSFCESLSHYNLSVSQNGKYFIQMQFDVNAQRELTIKEGIIPYTKYEIAIIAVNTQHNQSETAREDVISPESPPSSGPGLVVKYSAYCATLNFTVPSQPNGNIILYEYDCVETSEFSHSMRLKMSTTAVFGVLGVCNLDSVKKITCAARAYNSAGGSNLTIVEGYTLLPFWNNFHVIYAVYSYGIGRTQITFLNPDYAYSAAKIKSYMIVIKPIEWEPSCLDVTPVPYSQAVNESRWCYITAVIDPAVLETRVELGTGRYYGEYYDAPLQLNRGYRGYVAVDMLQDDVDVQYLHHSFEIHVRDNPCPAAPNFTKYVILNQTGSSIGEIVTYGCEKGFNLKGNDAVVCQLNGTKSEWFGELPKCQTVWKVPLAITLPLIAVIVIFVIVGRNQYQRLNKRSQERAHVEQVYGQPTAIEAQTISQSERSFQNAEQERTPRVEHHNIDNSRTLQDANRDSGVAMRVSIATSDILSKHSLPPSYEQVVGVSKAQPECERTANSVSDQTPTSEWEVTLNF</sequence>
<evidence type="ECO:0000313" key="8">
    <source>
        <dbReference type="EMBL" id="KAF6023918.1"/>
    </source>
</evidence>
<keyword evidence="2" id="KW-1015">Disulfide bond</keyword>
<protein>
    <recommendedName>
        <fullName evidence="7">Sushi domain-containing protein</fullName>
    </recommendedName>
</protein>
<dbReference type="Pfam" id="PF00084">
    <property type="entry name" value="Sushi"/>
    <property type="match status" value="1"/>
</dbReference>
<feature type="compositionally biased region" description="Polar residues" evidence="4">
    <location>
        <begin position="568"/>
        <end position="577"/>
    </location>
</feature>
<proteinExistence type="predicted"/>
<keyword evidence="5" id="KW-0472">Membrane</keyword>
<gene>
    <name evidence="8" type="ORF">EB796_017771</name>
</gene>
<feature type="signal peptide" evidence="6">
    <location>
        <begin position="1"/>
        <end position="30"/>
    </location>
</feature>
<dbReference type="InterPro" id="IPR036116">
    <property type="entry name" value="FN3_sf"/>
</dbReference>
<feature type="chain" id="PRO_5029838234" description="Sushi domain-containing protein" evidence="6">
    <location>
        <begin position="31"/>
        <end position="661"/>
    </location>
</feature>
<dbReference type="CDD" id="cd00033">
    <property type="entry name" value="CCP"/>
    <property type="match status" value="1"/>
</dbReference>
<dbReference type="Proteomes" id="UP000593567">
    <property type="component" value="Unassembled WGS sequence"/>
</dbReference>
<reference evidence="8" key="1">
    <citation type="submission" date="2020-06" db="EMBL/GenBank/DDBJ databases">
        <title>Draft genome of Bugula neritina, a colonial animal packing powerful symbionts and potential medicines.</title>
        <authorList>
            <person name="Rayko M."/>
        </authorList>
    </citation>
    <scope>NUCLEOTIDE SEQUENCE [LARGE SCALE GENOMIC DNA]</scope>
    <source>
        <strain evidence="8">Kwan_BN1</strain>
    </source>
</reference>
<evidence type="ECO:0000259" key="7">
    <source>
        <dbReference type="PROSITE" id="PS50923"/>
    </source>
</evidence>
<evidence type="ECO:0000313" key="9">
    <source>
        <dbReference type="Proteomes" id="UP000593567"/>
    </source>
</evidence>
<dbReference type="Gene3D" id="2.60.40.10">
    <property type="entry name" value="Immunoglobulins"/>
    <property type="match status" value="1"/>
</dbReference>
<evidence type="ECO:0000256" key="1">
    <source>
        <dbReference type="ARBA" id="ARBA00022737"/>
    </source>
</evidence>
<evidence type="ECO:0000256" key="3">
    <source>
        <dbReference type="PROSITE-ProRule" id="PRU00302"/>
    </source>
</evidence>